<comment type="caution">
    <text evidence="4">The sequence shown here is derived from an EMBL/GenBank/DDBJ whole genome shotgun (WGS) entry which is preliminary data.</text>
</comment>
<dbReference type="PANTHER" id="PTHR43775:SF37">
    <property type="entry name" value="SI:DKEY-61P9.11"/>
    <property type="match status" value="1"/>
</dbReference>
<gene>
    <name evidence="4" type="ORF">ACFSYJ_33455</name>
</gene>
<dbReference type="InterPro" id="IPR016035">
    <property type="entry name" value="Acyl_Trfase/lysoPLipase"/>
</dbReference>
<organism evidence="4 5">
    <name type="scientific">Amycolatopsis samaneae</name>
    <dbReference type="NCBI Taxonomy" id="664691"/>
    <lineage>
        <taxon>Bacteria</taxon>
        <taxon>Bacillati</taxon>
        <taxon>Actinomycetota</taxon>
        <taxon>Actinomycetes</taxon>
        <taxon>Pseudonocardiales</taxon>
        <taxon>Pseudonocardiaceae</taxon>
        <taxon>Amycolatopsis</taxon>
    </lineage>
</organism>
<proteinExistence type="predicted"/>
<dbReference type="InterPro" id="IPR016036">
    <property type="entry name" value="Malonyl_transacylase_ACP-bd"/>
</dbReference>
<accession>A0ABW5GST1</accession>
<evidence type="ECO:0000259" key="3">
    <source>
        <dbReference type="SMART" id="SM00827"/>
    </source>
</evidence>
<dbReference type="Gene3D" id="3.30.70.3290">
    <property type="match status" value="1"/>
</dbReference>
<dbReference type="PANTHER" id="PTHR43775">
    <property type="entry name" value="FATTY ACID SYNTHASE"/>
    <property type="match status" value="1"/>
</dbReference>
<sequence length="331" mass="34421">MSGVALLLPGQGAQHPGMATALYRTEPVFTAVLDEFFAELGAEGDRLRADWLGPRPVVPLDDASRAQPLLFAIGYAMGRTVLARGLEVTALLGHSVGELAAAALAGVFDLPAAAGIMRARTAALAGVPPGGLLAVAAAPERLTRWLGGPDPVLGAVNAPGQTVLAGTGPALDAVEKSLLDNGIGCRRIGARQPFHSPAVADAAAEFEAGFATVRLRPPRIPVWSASTGEPVRPDQAVSPGFWARQLAGPVWFHRALDGLLGTRPGALVETGPGRSLSMLARRHPVVRRRRIPVLPLLPAATATAATAARWHEAKHRLTDFLSNGEKGKATS</sequence>
<name>A0ABW5GST1_9PSEU</name>
<dbReference type="EMBL" id="JBHUKU010000021">
    <property type="protein sequence ID" value="MFD2463562.1"/>
    <property type="molecule type" value="Genomic_DNA"/>
</dbReference>
<dbReference type="Gene3D" id="3.30.70.250">
    <property type="entry name" value="Malonyl-CoA ACP transacylase, ACP-binding"/>
    <property type="match status" value="1"/>
</dbReference>
<feature type="domain" description="Malonyl-CoA:ACP transacylase (MAT)" evidence="3">
    <location>
        <begin position="7"/>
        <end position="301"/>
    </location>
</feature>
<reference evidence="5" key="1">
    <citation type="journal article" date="2019" name="Int. J. Syst. Evol. Microbiol.">
        <title>The Global Catalogue of Microorganisms (GCM) 10K type strain sequencing project: providing services to taxonomists for standard genome sequencing and annotation.</title>
        <authorList>
            <consortium name="The Broad Institute Genomics Platform"/>
            <consortium name="The Broad Institute Genome Sequencing Center for Infectious Disease"/>
            <person name="Wu L."/>
            <person name="Ma J."/>
        </authorList>
    </citation>
    <scope>NUCLEOTIDE SEQUENCE [LARGE SCALE GENOMIC DNA]</scope>
    <source>
        <strain evidence="5">CGMCC 4.7643</strain>
    </source>
</reference>
<dbReference type="SUPFAM" id="SSF52151">
    <property type="entry name" value="FabD/lysophospholipase-like"/>
    <property type="match status" value="1"/>
</dbReference>
<keyword evidence="4" id="KW-0808">Transferase</keyword>
<keyword evidence="5" id="KW-1185">Reference proteome</keyword>
<dbReference type="SUPFAM" id="SSF55048">
    <property type="entry name" value="Probable ACP-binding domain of malonyl-CoA ACP transacylase"/>
    <property type="match status" value="1"/>
</dbReference>
<dbReference type="InterPro" id="IPR050091">
    <property type="entry name" value="PKS_NRPS_Biosynth_Enz"/>
</dbReference>
<keyword evidence="4" id="KW-0012">Acyltransferase</keyword>
<keyword evidence="2" id="KW-0597">Phosphoprotein</keyword>
<evidence type="ECO:0000313" key="4">
    <source>
        <dbReference type="EMBL" id="MFD2463562.1"/>
    </source>
</evidence>
<protein>
    <submittedName>
        <fullName evidence="4">Acyltransferase domain-containing protein</fullName>
    </submittedName>
</protein>
<dbReference type="GO" id="GO:0016746">
    <property type="term" value="F:acyltransferase activity"/>
    <property type="evidence" value="ECO:0007669"/>
    <property type="project" value="UniProtKB-KW"/>
</dbReference>
<dbReference type="Gene3D" id="3.40.366.10">
    <property type="entry name" value="Malonyl-Coenzyme A Acyl Carrier Protein, domain 2"/>
    <property type="match status" value="1"/>
</dbReference>
<dbReference type="InterPro" id="IPR014043">
    <property type="entry name" value="Acyl_transferase_dom"/>
</dbReference>
<evidence type="ECO:0000256" key="2">
    <source>
        <dbReference type="ARBA" id="ARBA00022553"/>
    </source>
</evidence>
<evidence type="ECO:0000313" key="5">
    <source>
        <dbReference type="Proteomes" id="UP001597419"/>
    </source>
</evidence>
<dbReference type="Pfam" id="PF00698">
    <property type="entry name" value="Acyl_transf_1"/>
    <property type="match status" value="1"/>
</dbReference>
<keyword evidence="1" id="KW-0596">Phosphopantetheine</keyword>
<dbReference type="InterPro" id="IPR001227">
    <property type="entry name" value="Ac_transferase_dom_sf"/>
</dbReference>
<dbReference type="RefSeq" id="WP_345400554.1">
    <property type="nucleotide sequence ID" value="NZ_BAABHG010000011.1"/>
</dbReference>
<dbReference type="SMART" id="SM00827">
    <property type="entry name" value="PKS_AT"/>
    <property type="match status" value="1"/>
</dbReference>
<evidence type="ECO:0000256" key="1">
    <source>
        <dbReference type="ARBA" id="ARBA00022450"/>
    </source>
</evidence>
<dbReference type="Proteomes" id="UP001597419">
    <property type="component" value="Unassembled WGS sequence"/>
</dbReference>